<dbReference type="EMBL" id="MUXT01000014">
    <property type="protein sequence ID" value="OOR82251.1"/>
    <property type="molecule type" value="Genomic_DNA"/>
</dbReference>
<sequence>MTDYQVIDNKELSRFEIHKDGHVAFENYRLFDGGIAYTYTEVPEALGGQGIAAYLVKHILDDAAAKGLKVDPVCPYVRKYIDKHPEYQANTVNYSAPSE</sequence>
<dbReference type="PANTHER" id="PTHR31435">
    <property type="entry name" value="PROTEIN NATD1"/>
    <property type="match status" value="1"/>
</dbReference>
<organism evidence="2 3">
    <name type="scientific">Moraxella canis</name>
    <dbReference type="NCBI Taxonomy" id="90239"/>
    <lineage>
        <taxon>Bacteria</taxon>
        <taxon>Pseudomonadati</taxon>
        <taxon>Pseudomonadota</taxon>
        <taxon>Gammaproteobacteria</taxon>
        <taxon>Moraxellales</taxon>
        <taxon>Moraxellaceae</taxon>
        <taxon>Moraxella</taxon>
    </lineage>
</organism>
<dbReference type="PANTHER" id="PTHR31435:SF10">
    <property type="entry name" value="BSR4717 PROTEIN"/>
    <property type="match status" value="1"/>
</dbReference>
<protein>
    <submittedName>
        <fullName evidence="2">N-acetyltransferase</fullName>
    </submittedName>
</protein>
<dbReference type="InterPro" id="IPR016181">
    <property type="entry name" value="Acyl_CoA_acyltransferase"/>
</dbReference>
<dbReference type="AlphaFoldDB" id="A0A1S9ZGU8"/>
<name>A0A1S9ZGU8_9GAMM</name>
<evidence type="ECO:0000313" key="3">
    <source>
        <dbReference type="Proteomes" id="UP000190322"/>
    </source>
</evidence>
<dbReference type="OrthoDB" id="9800945at2"/>
<dbReference type="SUPFAM" id="SSF55729">
    <property type="entry name" value="Acyl-CoA N-acyltransferases (Nat)"/>
    <property type="match status" value="1"/>
</dbReference>
<dbReference type="Gene3D" id="3.40.630.30">
    <property type="match status" value="1"/>
</dbReference>
<evidence type="ECO:0000313" key="2">
    <source>
        <dbReference type="EMBL" id="OOR82251.1"/>
    </source>
</evidence>
<comment type="caution">
    <text evidence="2">The sequence shown here is derived from an EMBL/GenBank/DDBJ whole genome shotgun (WGS) entry which is preliminary data.</text>
</comment>
<dbReference type="Pfam" id="PF14542">
    <property type="entry name" value="Acetyltransf_CG"/>
    <property type="match status" value="1"/>
</dbReference>
<dbReference type="GO" id="GO:0016740">
    <property type="term" value="F:transferase activity"/>
    <property type="evidence" value="ECO:0007669"/>
    <property type="project" value="UniProtKB-KW"/>
</dbReference>
<proteinExistence type="predicted"/>
<dbReference type="RefSeq" id="WP_049237792.1">
    <property type="nucleotide sequence ID" value="NZ_JVLO01000019.1"/>
</dbReference>
<feature type="domain" description="N-acetyltransferase" evidence="1">
    <location>
        <begin position="7"/>
        <end position="92"/>
    </location>
</feature>
<accession>A0A1S9ZGU8</accession>
<reference evidence="2 3" key="1">
    <citation type="submission" date="2017-02" db="EMBL/GenBank/DDBJ databases">
        <title>Draft genome sequence of Moraxella canis CCUG 8415A type strain.</title>
        <authorList>
            <person name="Engstrom-Jakobsson H."/>
            <person name="Salva-Serra F."/>
            <person name="Thorell K."/>
            <person name="Gonzales-Siles L."/>
            <person name="Karlsson R."/>
            <person name="Boulund F."/>
            <person name="Engstrand L."/>
            <person name="Moore E."/>
        </authorList>
    </citation>
    <scope>NUCLEOTIDE SEQUENCE [LARGE SCALE GENOMIC DNA]</scope>
    <source>
        <strain evidence="2 3">CCUG 8415A</strain>
    </source>
</reference>
<dbReference type="Proteomes" id="UP000190322">
    <property type="component" value="Unassembled WGS sequence"/>
</dbReference>
<dbReference type="PROSITE" id="PS51729">
    <property type="entry name" value="GNAT_YJDJ"/>
    <property type="match status" value="1"/>
</dbReference>
<dbReference type="InterPro" id="IPR045057">
    <property type="entry name" value="Gcn5-rel_NAT"/>
</dbReference>
<dbReference type="InterPro" id="IPR031165">
    <property type="entry name" value="GNAT_YJDJ"/>
</dbReference>
<evidence type="ECO:0000259" key="1">
    <source>
        <dbReference type="PROSITE" id="PS51729"/>
    </source>
</evidence>
<keyword evidence="2" id="KW-0808">Transferase</keyword>
<gene>
    <name evidence="2" type="ORF">B0180_09795</name>
</gene>